<protein>
    <recommendedName>
        <fullName evidence="6">Transcription factor domain-containing protein</fullName>
    </recommendedName>
</protein>
<dbReference type="Proteomes" id="UP001147695">
    <property type="component" value="Unassembled WGS sequence"/>
</dbReference>
<evidence type="ECO:0008006" key="6">
    <source>
        <dbReference type="Google" id="ProtNLM"/>
    </source>
</evidence>
<dbReference type="PANTHER" id="PTHR47840:SF1">
    <property type="entry name" value="ZN(II)2CYS6 TRANSCRIPTION FACTOR (EUROFUNG)"/>
    <property type="match status" value="1"/>
</dbReference>
<accession>A0A9W9R0F2</accession>
<comment type="caution">
    <text evidence="4">The sequence shown here is derived from an EMBL/GenBank/DDBJ whole genome shotgun (WGS) entry which is preliminary data.</text>
</comment>
<keyword evidence="1" id="KW-0805">Transcription regulation</keyword>
<reference evidence="4" key="1">
    <citation type="submission" date="2022-12" db="EMBL/GenBank/DDBJ databases">
        <authorList>
            <person name="Petersen C."/>
        </authorList>
    </citation>
    <scope>NUCLEOTIDE SEQUENCE</scope>
    <source>
        <strain evidence="4">IBT 35673</strain>
    </source>
</reference>
<proteinExistence type="predicted"/>
<dbReference type="CDD" id="cd12148">
    <property type="entry name" value="fungal_TF_MHR"/>
    <property type="match status" value="1"/>
</dbReference>
<dbReference type="EMBL" id="JAPZBQ010000001">
    <property type="protein sequence ID" value="KAJ5351421.1"/>
    <property type="molecule type" value="Genomic_DNA"/>
</dbReference>
<evidence type="ECO:0000313" key="5">
    <source>
        <dbReference type="Proteomes" id="UP001147695"/>
    </source>
</evidence>
<gene>
    <name evidence="4" type="ORF">N7452_000395</name>
</gene>
<sequence>MIFNSNKQYNAPLQILQDLPVDGASAEKQSIHTSDIFPTAHPVAFARRLIKLALCLQELDEKKSEQLSFSLGEPTLDIARQWFQAASNHVMAQDYLVSSLDGLETLLLQSRYHISLGELLNARQIFIRALHIAHLIDIPSQAQVRGSRADCVWFQLIYNDCFLSLMLGQPVSTTHDTVLPQSPTLHNPAQALERAHVTIARRIIARNIQIQNSHDDEVREAVQRSYREAKSLDLQLKKAARTMSTSWWKPPVLTVEDLDREVIDKTSKLLVQTHQYYLLVVLHQPYIIGKPSRNDWECDWNSVDYGYSTMVVVAASREVLTRYLILRYFHQSSSYRGFDEKAFAASLGLLFAHLNGHRLGSSNVLEHQRPHDLGILEDVICCMEKVSSLNRDLQSCARAQVLRQLAQIEAKAADGCDYEVYFTASLQLNHGTETAGSKSDLEVCLPYLGNIFVARRITATSGVDLPIASCTNNISPEIEPTSTEGQDESMLLTTLGDIYDDHHCDESDLSWLDRWPIPEKRNIY</sequence>
<dbReference type="AlphaFoldDB" id="A0A9W9R0F2"/>
<keyword evidence="2" id="KW-0804">Transcription</keyword>
<evidence type="ECO:0000256" key="2">
    <source>
        <dbReference type="ARBA" id="ARBA00023163"/>
    </source>
</evidence>
<keyword evidence="3" id="KW-0539">Nucleus</keyword>
<evidence type="ECO:0000313" key="4">
    <source>
        <dbReference type="EMBL" id="KAJ5351421.1"/>
    </source>
</evidence>
<dbReference type="PANTHER" id="PTHR47840">
    <property type="entry name" value="ZN(II)2CYS6 TRANSCRIPTION FACTOR (EUROFUNG)-RELATED"/>
    <property type="match status" value="1"/>
</dbReference>
<organism evidence="4 5">
    <name type="scientific">Penicillium brevicompactum</name>
    <dbReference type="NCBI Taxonomy" id="5074"/>
    <lineage>
        <taxon>Eukaryota</taxon>
        <taxon>Fungi</taxon>
        <taxon>Dikarya</taxon>
        <taxon>Ascomycota</taxon>
        <taxon>Pezizomycotina</taxon>
        <taxon>Eurotiomycetes</taxon>
        <taxon>Eurotiomycetidae</taxon>
        <taxon>Eurotiales</taxon>
        <taxon>Aspergillaceae</taxon>
        <taxon>Penicillium</taxon>
    </lineage>
</organism>
<reference evidence="4" key="2">
    <citation type="journal article" date="2023" name="IMA Fungus">
        <title>Comparative genomic study of the Penicillium genus elucidates a diverse pangenome and 15 lateral gene transfer events.</title>
        <authorList>
            <person name="Petersen C."/>
            <person name="Sorensen T."/>
            <person name="Nielsen M.R."/>
            <person name="Sondergaard T.E."/>
            <person name="Sorensen J.L."/>
            <person name="Fitzpatrick D.A."/>
            <person name="Frisvad J.C."/>
            <person name="Nielsen K.L."/>
        </authorList>
    </citation>
    <scope>NUCLEOTIDE SEQUENCE</scope>
    <source>
        <strain evidence="4">IBT 35673</strain>
    </source>
</reference>
<name>A0A9W9R0F2_PENBR</name>
<evidence type="ECO:0000256" key="1">
    <source>
        <dbReference type="ARBA" id="ARBA00023015"/>
    </source>
</evidence>
<evidence type="ECO:0000256" key="3">
    <source>
        <dbReference type="ARBA" id="ARBA00023242"/>
    </source>
</evidence>